<evidence type="ECO:0000256" key="3">
    <source>
        <dbReference type="ARBA" id="ARBA00023125"/>
    </source>
</evidence>
<comment type="caution">
    <text evidence="8">The sequence shown here is derived from an EMBL/GenBank/DDBJ whole genome shotgun (WGS) entry which is preliminary data.</text>
</comment>
<feature type="domain" description="Core-binding (CB)" evidence="7">
    <location>
        <begin position="58"/>
        <end position="136"/>
    </location>
</feature>
<evidence type="ECO:0008006" key="10">
    <source>
        <dbReference type="Google" id="ProtNLM"/>
    </source>
</evidence>
<dbReference type="GO" id="GO:0015074">
    <property type="term" value="P:DNA integration"/>
    <property type="evidence" value="ECO:0007669"/>
    <property type="project" value="UniProtKB-KW"/>
</dbReference>
<dbReference type="PANTHER" id="PTHR30349:SF64">
    <property type="entry name" value="PROPHAGE INTEGRASE INTD-RELATED"/>
    <property type="match status" value="1"/>
</dbReference>
<feature type="domain" description="Tyr recombinase" evidence="6">
    <location>
        <begin position="155"/>
        <end position="326"/>
    </location>
</feature>
<dbReference type="Gene3D" id="1.10.443.10">
    <property type="entry name" value="Intergrase catalytic core"/>
    <property type="match status" value="1"/>
</dbReference>
<dbReference type="GO" id="GO:0006310">
    <property type="term" value="P:DNA recombination"/>
    <property type="evidence" value="ECO:0007669"/>
    <property type="project" value="UniProtKB-KW"/>
</dbReference>
<keyword evidence="3 5" id="KW-0238">DNA-binding</keyword>
<dbReference type="Gene3D" id="1.10.150.130">
    <property type="match status" value="1"/>
</dbReference>
<evidence type="ECO:0000313" key="9">
    <source>
        <dbReference type="Proteomes" id="UP000015347"/>
    </source>
</evidence>
<dbReference type="Pfam" id="PF00589">
    <property type="entry name" value="Phage_integrase"/>
    <property type="match status" value="1"/>
</dbReference>
<accession>S9QL31</accession>
<keyword evidence="2" id="KW-0229">DNA integration</keyword>
<reference evidence="9" key="1">
    <citation type="journal article" date="2014" name="Stand. Genomic Sci.">
        <title>Genome sequence of the exopolysaccharide-producing Salipiger mucosus type strain (DSM 16094(T)), a moderately halophilic member of the Roseobacter clade.</title>
        <authorList>
            <person name="Riedel T."/>
            <person name="Spring S."/>
            <person name="Fiebig A."/>
            <person name="Petersen J."/>
            <person name="Kyrpides N.C."/>
            <person name="Goker M."/>
            <person name="Klenk H.P."/>
        </authorList>
    </citation>
    <scope>NUCLEOTIDE SEQUENCE [LARGE SCALE GENOMIC DNA]</scope>
    <source>
        <strain evidence="9">DSM 16094</strain>
    </source>
</reference>
<sequence length="337" mass="37347">MPDISIGRLRGGFCVYWRDPDTGKRARYQLEARTRAEAEAEGLSVYRRTALANAPRGTTVADLWEAYREDLGSKPTAKTMGYTGKAVLEHFGAYTPDQITKALCESYAAKRFEAGKSQGSVWTELGHLRSAMRFAEDMRAISRAPKIWRPEKPQTDKRILNRGEARALIEGAHDPHVRLALVLLLGTGGRLGAILDLTWDRVDFESGTINLRLEDSVTRKGRAFLPMNNATRPALLAAKEAALTDYVIEYAGRQVRSIRTGFKNAVERSKIGHVRIHDLRHTAAVTMLSGGVPLEKVSQVLGHSNTAVTFSTYARFLPQHMQDAVDVLDFASLKRGA</sequence>
<proteinExistence type="inferred from homology"/>
<dbReference type="AlphaFoldDB" id="S9QL31"/>
<dbReference type="OrthoDB" id="9808346at2"/>
<dbReference type="GO" id="GO:0003677">
    <property type="term" value="F:DNA binding"/>
    <property type="evidence" value="ECO:0007669"/>
    <property type="project" value="UniProtKB-UniRule"/>
</dbReference>
<dbReference type="Proteomes" id="UP000015347">
    <property type="component" value="Unassembled WGS sequence"/>
</dbReference>
<keyword evidence="9" id="KW-1185">Reference proteome</keyword>
<comment type="similarity">
    <text evidence="1">Belongs to the 'phage' integrase family.</text>
</comment>
<evidence type="ECO:0000256" key="1">
    <source>
        <dbReference type="ARBA" id="ARBA00008857"/>
    </source>
</evidence>
<organism evidence="8 9">
    <name type="scientific">Salipiger mucosus DSM 16094</name>
    <dbReference type="NCBI Taxonomy" id="1123237"/>
    <lineage>
        <taxon>Bacteria</taxon>
        <taxon>Pseudomonadati</taxon>
        <taxon>Pseudomonadota</taxon>
        <taxon>Alphaproteobacteria</taxon>
        <taxon>Rhodobacterales</taxon>
        <taxon>Roseobacteraceae</taxon>
        <taxon>Salipiger</taxon>
    </lineage>
</organism>
<dbReference type="InterPro" id="IPR050090">
    <property type="entry name" value="Tyrosine_recombinase_XerCD"/>
</dbReference>
<dbReference type="InterPro" id="IPR011010">
    <property type="entry name" value="DNA_brk_join_enz"/>
</dbReference>
<dbReference type="PROSITE" id="PS51900">
    <property type="entry name" value="CB"/>
    <property type="match status" value="1"/>
</dbReference>
<evidence type="ECO:0000256" key="2">
    <source>
        <dbReference type="ARBA" id="ARBA00022908"/>
    </source>
</evidence>
<keyword evidence="4" id="KW-0233">DNA recombination</keyword>
<evidence type="ECO:0000259" key="7">
    <source>
        <dbReference type="PROSITE" id="PS51900"/>
    </source>
</evidence>
<dbReference type="InterPro" id="IPR044068">
    <property type="entry name" value="CB"/>
</dbReference>
<evidence type="ECO:0000256" key="4">
    <source>
        <dbReference type="ARBA" id="ARBA00023172"/>
    </source>
</evidence>
<dbReference type="PANTHER" id="PTHR30349">
    <property type="entry name" value="PHAGE INTEGRASE-RELATED"/>
    <property type="match status" value="1"/>
</dbReference>
<dbReference type="InterPro" id="IPR002104">
    <property type="entry name" value="Integrase_catalytic"/>
</dbReference>
<evidence type="ECO:0000256" key="5">
    <source>
        <dbReference type="PROSITE-ProRule" id="PRU01248"/>
    </source>
</evidence>
<evidence type="ECO:0000259" key="6">
    <source>
        <dbReference type="PROSITE" id="PS51898"/>
    </source>
</evidence>
<dbReference type="eggNOG" id="COG0582">
    <property type="taxonomic scope" value="Bacteria"/>
</dbReference>
<gene>
    <name evidence="8" type="ORF">Salmuc_03809</name>
</gene>
<dbReference type="EMBL" id="APVH01000032">
    <property type="protein sequence ID" value="EPX80492.1"/>
    <property type="molecule type" value="Genomic_DNA"/>
</dbReference>
<dbReference type="InterPro" id="IPR013762">
    <property type="entry name" value="Integrase-like_cat_sf"/>
</dbReference>
<dbReference type="STRING" id="1123237.Salmuc_03809"/>
<protein>
    <recommendedName>
        <fullName evidence="10">Integrase</fullName>
    </recommendedName>
</protein>
<dbReference type="InterPro" id="IPR010998">
    <property type="entry name" value="Integrase_recombinase_N"/>
</dbReference>
<dbReference type="PROSITE" id="PS51898">
    <property type="entry name" value="TYR_RECOMBINASE"/>
    <property type="match status" value="1"/>
</dbReference>
<dbReference type="HOGENOM" id="CLU_027562_17_7_5"/>
<dbReference type="SUPFAM" id="SSF56349">
    <property type="entry name" value="DNA breaking-rejoining enzymes"/>
    <property type="match status" value="1"/>
</dbReference>
<name>S9QL31_9RHOB</name>
<evidence type="ECO:0000313" key="8">
    <source>
        <dbReference type="EMBL" id="EPX80492.1"/>
    </source>
</evidence>